<feature type="compositionally biased region" description="Polar residues" evidence="2">
    <location>
        <begin position="1255"/>
        <end position="1266"/>
    </location>
</feature>
<dbReference type="InParanoid" id="A0A3N4LY77"/>
<feature type="region of interest" description="Disordered" evidence="2">
    <location>
        <begin position="69"/>
        <end position="312"/>
    </location>
</feature>
<feature type="compositionally biased region" description="Low complexity" evidence="2">
    <location>
        <begin position="805"/>
        <end position="818"/>
    </location>
</feature>
<feature type="compositionally biased region" description="Basic and acidic residues" evidence="2">
    <location>
        <begin position="1497"/>
        <end position="1513"/>
    </location>
</feature>
<feature type="region of interest" description="Disordered" evidence="2">
    <location>
        <begin position="1183"/>
        <end position="1220"/>
    </location>
</feature>
<feature type="compositionally biased region" description="Acidic residues" evidence="2">
    <location>
        <begin position="619"/>
        <end position="628"/>
    </location>
</feature>
<feature type="region of interest" description="Disordered" evidence="2">
    <location>
        <begin position="1255"/>
        <end position="1386"/>
    </location>
</feature>
<dbReference type="PANTHER" id="PTHR42105:SF1">
    <property type="entry name" value="TRANSALDOLASE"/>
    <property type="match status" value="1"/>
</dbReference>
<reference evidence="3 4" key="1">
    <citation type="journal article" date="2018" name="Nat. Ecol. Evol.">
        <title>Pezizomycetes genomes reveal the molecular basis of ectomycorrhizal truffle lifestyle.</title>
        <authorList>
            <person name="Murat C."/>
            <person name="Payen T."/>
            <person name="Noel B."/>
            <person name="Kuo A."/>
            <person name="Morin E."/>
            <person name="Chen J."/>
            <person name="Kohler A."/>
            <person name="Krizsan K."/>
            <person name="Balestrini R."/>
            <person name="Da Silva C."/>
            <person name="Montanini B."/>
            <person name="Hainaut M."/>
            <person name="Levati E."/>
            <person name="Barry K.W."/>
            <person name="Belfiori B."/>
            <person name="Cichocki N."/>
            <person name="Clum A."/>
            <person name="Dockter R.B."/>
            <person name="Fauchery L."/>
            <person name="Guy J."/>
            <person name="Iotti M."/>
            <person name="Le Tacon F."/>
            <person name="Lindquist E.A."/>
            <person name="Lipzen A."/>
            <person name="Malagnac F."/>
            <person name="Mello A."/>
            <person name="Molinier V."/>
            <person name="Miyauchi S."/>
            <person name="Poulain J."/>
            <person name="Riccioni C."/>
            <person name="Rubini A."/>
            <person name="Sitrit Y."/>
            <person name="Splivallo R."/>
            <person name="Traeger S."/>
            <person name="Wang M."/>
            <person name="Zifcakova L."/>
            <person name="Wipf D."/>
            <person name="Zambonelli A."/>
            <person name="Paolocci F."/>
            <person name="Nowrousian M."/>
            <person name="Ottonello S."/>
            <person name="Baldrian P."/>
            <person name="Spatafora J.W."/>
            <person name="Henrissat B."/>
            <person name="Nagy L.G."/>
            <person name="Aury J.M."/>
            <person name="Wincker P."/>
            <person name="Grigoriev I.V."/>
            <person name="Bonfante P."/>
            <person name="Martin F.M."/>
        </authorList>
    </citation>
    <scope>NUCLEOTIDE SEQUENCE [LARGE SCALE GENOMIC DNA]</scope>
    <source>
        <strain evidence="3 4">ATCC MYA-4762</strain>
    </source>
</reference>
<feature type="compositionally biased region" description="Polar residues" evidence="2">
    <location>
        <begin position="558"/>
        <end position="567"/>
    </location>
</feature>
<keyword evidence="4" id="KW-1185">Reference proteome</keyword>
<dbReference type="EMBL" id="ML121530">
    <property type="protein sequence ID" value="RPB27853.1"/>
    <property type="molecule type" value="Genomic_DNA"/>
</dbReference>
<dbReference type="OrthoDB" id="5382102at2759"/>
<feature type="coiled-coil region" evidence="1">
    <location>
        <begin position="893"/>
        <end position="927"/>
    </location>
</feature>
<feature type="region of interest" description="Disordered" evidence="2">
    <location>
        <begin position="390"/>
        <end position="415"/>
    </location>
</feature>
<feature type="compositionally biased region" description="Basic and acidic residues" evidence="2">
    <location>
        <begin position="1127"/>
        <end position="1137"/>
    </location>
</feature>
<feature type="region of interest" description="Disordered" evidence="2">
    <location>
        <begin position="1487"/>
        <end position="1513"/>
    </location>
</feature>
<name>A0A3N4LY77_9PEZI</name>
<sequence>MGREDVSMVSSLGSYTPTDLSRKTERTSVSVPDDGRAVTIHTNRRRRGDEANGALTATSHTSLLIEYFESGKRVDGVPTSRPSVRVKLTPSSNKGRSQVKSRDPTELSARESARRSSHSNRTSLPLPKGEDRLTLGEDRVDPNGRTRSLSGDFSSNLSMEDDDDSRAPIDVTIYSGESPSVHNSSGRYHETADIAIRTKTGRSSSKKKHRDSYGQDTLSPNVAKKGRSRSTSREYDDNLKPKLGRRRSRSLSQERISQKVKEKIEKLGGEMVSKSKPKSIDDNGNLKAPRRRRERSTSRKGEEGEGVINKLPDNQQYDPALLEAVEDSIRKLILPQLHELKVSQNKSKFDQALAAISAKVQPRLAVADDPRGVKSASMPDVSKPAVVLQPDFDKGKGQGYVVSTPRDRSPARGGEVNYTAESLKSDVSYSRAPGLGPTLLADGHSIHSVHSDRGEGVLLEPVKDVAPDQRLSMPPMPLDYPESNSGETRVSIRTEQDGLPYPEDAHAGMPGTGNSPRSRASSIDSLDSIGGRKIIREPESELAPSTLYPEDPEDRPHSTTSIDSGSRVSVLSIQRAHIAQAKPIVVNSPSQLSIPSISDTPSTKFARQRRKGKARDDFIGDADEDDDKEYAPTDLSNNEAAPLAKNSADWFAEQRELAQQKALLDPNLQRAAIEVRHMSAHDERSFEDMQSDKVRPGQEVYGISAFNPSLVSTPFAIESNVASIRDGMSNLSFQTLPVLSANNSYPDPSDPMPNVHHMSPDHDYDEVTNPSDIQGPISDRNQNWDDLAPVNISDGKSQVKDEGYASPGFSSPGPSAHPMGGIDDIMESDEYNSPHRGRHSRVGSGGSHGMPDQLYDSATGKGVERIQSKDIIALMDHLTVRDAQRNARDTEILITLVRSAAEMRNANEDLKKQLEQVKHEIIHQVDQNTERTVQKALIGPRPQPISAPRVRRTITEGPTEEEKRKSTGIFKKALKGLSMKSEKDLSRIEDMLVRLLDEVEGLRDDKALMSQYQQSILGTIECIKPTPPHTALDPPSSSTANSGYYTGTGPSVVGSAGGPSRQASGIKVFDEVRNHTNHRISPIEEHGPSPVHTRGLPIESPPQQISAPPTANLNINITSSGTTPTKIIEKAGGKRESNNSSIFPKISRWSETTASSGVRGFLRKGKAGKESEASMSNSEFDFWAESGQNGHQPDQFVDSPRGHDLQSPGLPPSSRGTDAPVNQATIRSSLEVKHPQPKTVYRHKLEQQAQELLNMNPDMNHSSPSLVRSFDDKGVNAPMSPMSDGYTNSMAASDVPPARPPKILEEYEGTPSPVSGPLKEKKSKERNRDRAHRKDREKDRDAEYKDKETRRRERQEKRERRERREREKENGGEKSQRSSKSKLKEVGGEYLETDFRSELDQVRPLFSHYQSMESEVSLEASELQLQSQVQTPVSENWERGKRKKYYKGTGNNDNCNLAADYDDYRSDGVQSRDEIFGKRNILGGDYGSGSGSGGENWVEHNNHNDTSDRVWFR</sequence>
<feature type="compositionally biased region" description="Polar residues" evidence="2">
    <location>
        <begin position="89"/>
        <end position="98"/>
    </location>
</feature>
<evidence type="ECO:0000256" key="2">
    <source>
        <dbReference type="SAM" id="MobiDB-lite"/>
    </source>
</evidence>
<feature type="region of interest" description="Disordered" evidence="2">
    <location>
        <begin position="795"/>
        <end position="861"/>
    </location>
</feature>
<keyword evidence="1" id="KW-0175">Coiled coil</keyword>
<feature type="compositionally biased region" description="Polar residues" evidence="2">
    <location>
        <begin position="1101"/>
        <end position="1125"/>
    </location>
</feature>
<feature type="compositionally biased region" description="Basic and acidic residues" evidence="2">
    <location>
        <begin position="1318"/>
        <end position="1386"/>
    </location>
</feature>
<organism evidence="3 4">
    <name type="scientific">Terfezia boudieri ATCC MYA-4762</name>
    <dbReference type="NCBI Taxonomy" id="1051890"/>
    <lineage>
        <taxon>Eukaryota</taxon>
        <taxon>Fungi</taxon>
        <taxon>Dikarya</taxon>
        <taxon>Ascomycota</taxon>
        <taxon>Pezizomycotina</taxon>
        <taxon>Pezizomycetes</taxon>
        <taxon>Pezizales</taxon>
        <taxon>Pezizaceae</taxon>
        <taxon>Terfezia</taxon>
    </lineage>
</organism>
<feature type="region of interest" description="Disordered" evidence="2">
    <location>
        <begin position="590"/>
        <end position="637"/>
    </location>
</feature>
<proteinExistence type="predicted"/>
<accession>A0A3N4LY77</accession>
<dbReference type="Proteomes" id="UP000267821">
    <property type="component" value="Unassembled WGS sequence"/>
</dbReference>
<evidence type="ECO:0000313" key="3">
    <source>
        <dbReference type="EMBL" id="RPB27853.1"/>
    </source>
</evidence>
<evidence type="ECO:0000256" key="1">
    <source>
        <dbReference type="SAM" id="Coils"/>
    </source>
</evidence>
<feature type="compositionally biased region" description="Polar residues" evidence="2">
    <location>
        <begin position="145"/>
        <end position="158"/>
    </location>
</feature>
<feature type="region of interest" description="Disordered" evidence="2">
    <location>
        <begin position="1"/>
        <end position="57"/>
    </location>
</feature>
<feature type="compositionally biased region" description="Basic and acidic residues" evidence="2">
    <location>
        <begin position="231"/>
        <end position="240"/>
    </location>
</feature>
<feature type="compositionally biased region" description="Basic and acidic residues" evidence="2">
    <location>
        <begin position="128"/>
        <end position="144"/>
    </location>
</feature>
<feature type="compositionally biased region" description="Basic and acidic residues" evidence="2">
    <location>
        <begin position="100"/>
        <end position="114"/>
    </location>
</feature>
<evidence type="ECO:0000313" key="4">
    <source>
        <dbReference type="Proteomes" id="UP000267821"/>
    </source>
</evidence>
<feature type="compositionally biased region" description="Polar residues" evidence="2">
    <location>
        <begin position="8"/>
        <end position="19"/>
    </location>
</feature>
<feature type="region of interest" description="Disordered" evidence="2">
    <location>
        <begin position="464"/>
        <end position="567"/>
    </location>
</feature>
<feature type="compositionally biased region" description="Polar residues" evidence="2">
    <location>
        <begin position="175"/>
        <end position="186"/>
    </location>
</feature>
<dbReference type="PANTHER" id="PTHR42105">
    <property type="entry name" value="DIM2-ASSOCIATED PROTEIN 1"/>
    <property type="match status" value="1"/>
</dbReference>
<feature type="region of interest" description="Disordered" evidence="2">
    <location>
        <begin position="1078"/>
        <end position="1145"/>
    </location>
</feature>
<feature type="compositionally biased region" description="Polar residues" evidence="2">
    <location>
        <begin position="590"/>
        <end position="605"/>
    </location>
</feature>
<protein>
    <submittedName>
        <fullName evidence="3">Uncharacterized protein</fullName>
    </submittedName>
</protein>
<dbReference type="STRING" id="1051890.A0A3N4LY77"/>
<gene>
    <name evidence="3" type="ORF">L211DRAFT_845855</name>
</gene>
<feature type="compositionally biased region" description="Basic and acidic residues" evidence="2">
    <location>
        <begin position="256"/>
        <end position="268"/>
    </location>
</feature>
<feature type="compositionally biased region" description="Polar residues" evidence="2">
    <location>
        <begin position="512"/>
        <end position="525"/>
    </location>
</feature>